<gene>
    <name evidence="2" type="ORF">BOKJ2_LOCUS4333</name>
</gene>
<dbReference type="EMBL" id="CAJFCW020000002">
    <property type="protein sequence ID" value="CAG9096506.1"/>
    <property type="molecule type" value="Genomic_DNA"/>
</dbReference>
<dbReference type="EMBL" id="CAJFDH010000002">
    <property type="protein sequence ID" value="CAD5212532.1"/>
    <property type="molecule type" value="Genomic_DNA"/>
</dbReference>
<evidence type="ECO:0000313" key="3">
    <source>
        <dbReference type="Proteomes" id="UP000614601"/>
    </source>
</evidence>
<accession>A0A811K8R2</accession>
<comment type="caution">
    <text evidence="2">The sequence shown here is derived from an EMBL/GenBank/DDBJ whole genome shotgun (WGS) entry which is preliminary data.</text>
</comment>
<keyword evidence="1" id="KW-0732">Signal</keyword>
<sequence length="130" mass="14854">MKLLPFLFLVALSVQLIHAEDSESSGGDWWDSFVSSVSTKIHEGADYLKEKAGPYIREKFDNVKEKLQDPETHEQVQLWVREKAVPVVEEKWNQFKQFVNDEVAPEAKKIYEAAISANDKIDKEKGVSSD</sequence>
<dbReference type="OrthoDB" id="5811174at2759"/>
<proteinExistence type="predicted"/>
<organism evidence="2 3">
    <name type="scientific">Bursaphelenchus okinawaensis</name>
    <dbReference type="NCBI Taxonomy" id="465554"/>
    <lineage>
        <taxon>Eukaryota</taxon>
        <taxon>Metazoa</taxon>
        <taxon>Ecdysozoa</taxon>
        <taxon>Nematoda</taxon>
        <taxon>Chromadorea</taxon>
        <taxon>Rhabditida</taxon>
        <taxon>Tylenchina</taxon>
        <taxon>Tylenchomorpha</taxon>
        <taxon>Aphelenchoidea</taxon>
        <taxon>Aphelenchoididae</taxon>
        <taxon>Bursaphelenchus</taxon>
    </lineage>
</organism>
<protein>
    <submittedName>
        <fullName evidence="2">Uncharacterized protein</fullName>
    </submittedName>
</protein>
<keyword evidence="3" id="KW-1185">Reference proteome</keyword>
<feature type="chain" id="PRO_5036220923" evidence="1">
    <location>
        <begin position="20"/>
        <end position="130"/>
    </location>
</feature>
<dbReference type="Proteomes" id="UP000783686">
    <property type="component" value="Unassembled WGS sequence"/>
</dbReference>
<feature type="signal peptide" evidence="1">
    <location>
        <begin position="1"/>
        <end position="19"/>
    </location>
</feature>
<reference evidence="2" key="1">
    <citation type="submission" date="2020-09" db="EMBL/GenBank/DDBJ databases">
        <authorList>
            <person name="Kikuchi T."/>
        </authorList>
    </citation>
    <scope>NUCLEOTIDE SEQUENCE</scope>
    <source>
        <strain evidence="2">SH1</strain>
    </source>
</reference>
<evidence type="ECO:0000256" key="1">
    <source>
        <dbReference type="SAM" id="SignalP"/>
    </source>
</evidence>
<dbReference type="Proteomes" id="UP000614601">
    <property type="component" value="Unassembled WGS sequence"/>
</dbReference>
<name>A0A811K8R2_9BILA</name>
<evidence type="ECO:0000313" key="2">
    <source>
        <dbReference type="EMBL" id="CAD5212532.1"/>
    </source>
</evidence>
<dbReference type="AlphaFoldDB" id="A0A811K8R2"/>